<protein>
    <submittedName>
        <fullName evidence="3">Outer membrane biogenesis protein BamB</fullName>
    </submittedName>
</protein>
<dbReference type="InterPro" id="IPR018391">
    <property type="entry name" value="PQQ_b-propeller_rpt"/>
</dbReference>
<dbReference type="Pfam" id="PF13202">
    <property type="entry name" value="EF-hand_5"/>
    <property type="match status" value="1"/>
</dbReference>
<dbReference type="PANTHER" id="PTHR34512">
    <property type="entry name" value="CELL SURFACE PROTEIN"/>
    <property type="match status" value="1"/>
</dbReference>
<sequence length="557" mass="60085">MAKSLSIQWVVLFIVSLSTGLESNAADWLRFRGPNGDGFVSESQPGPISWDEDSVKWKAELPGPGSSSPIVVGQRVFVTCWSGYGLDKSEPGDQSKLKRHLVCYDRQTGNLLWDKTVDPYLPEDEYGGMFAEHGYASHTPTSDGNYVYAFLGKTGVVKFDMDGNQLWQQSVGTESGASNWGSSSSPILFNNLLIVPATAESEAMVALDTETGEEVWRQEAAGFGSVWGTPILVPANSDRTDLVMAVPNEIWGFNPATGQLLWYCKALSTNSFCSSPIVHDDVVYAIESGPGGGGGIAVRAGGNGDVTDTHVIWSGRQSSRIGTPVYRDGRLYTFNGGVATCIDAASGEQIYRARLQGGRDGGGRAQDYASPVIAGDLIYFTSRSGAIYVLQADDEFLQLAVNRVTADTEDFSATPAVCDGELFIRSSKSLYCVSGEGNTTGALQTAIAQAKEAAKNAPAEEPAEENERGGRRRFDPEEFFRQQDKDGDGQIAGEEIGDRLRDALDQIDTDGDGAVTKEEYLAGMRQLFQRRGGRGNRESEQPKKTRPRRPPLASTAG</sequence>
<dbReference type="InterPro" id="IPR015943">
    <property type="entry name" value="WD40/YVTN_repeat-like_dom_sf"/>
</dbReference>
<dbReference type="AlphaFoldDB" id="A0A5B9Q4M7"/>
<evidence type="ECO:0000313" key="4">
    <source>
        <dbReference type="Proteomes" id="UP000323917"/>
    </source>
</evidence>
<dbReference type="SMART" id="SM00054">
    <property type="entry name" value="EFh"/>
    <property type="match status" value="1"/>
</dbReference>
<dbReference type="Gene3D" id="2.130.10.10">
    <property type="entry name" value="YVTN repeat-like/Quinoprotein amine dehydrogenase"/>
    <property type="match status" value="1"/>
</dbReference>
<dbReference type="PROSITE" id="PS50222">
    <property type="entry name" value="EF_HAND_2"/>
    <property type="match status" value="1"/>
</dbReference>
<gene>
    <name evidence="3" type="ORF">Pr1d_12550</name>
</gene>
<accession>A0A5B9Q4M7</accession>
<feature type="compositionally biased region" description="Basic and acidic residues" evidence="1">
    <location>
        <begin position="465"/>
        <end position="488"/>
    </location>
</feature>
<dbReference type="InterPro" id="IPR011992">
    <property type="entry name" value="EF-hand-dom_pair"/>
</dbReference>
<evidence type="ECO:0000259" key="2">
    <source>
        <dbReference type="PROSITE" id="PS50222"/>
    </source>
</evidence>
<dbReference type="EMBL" id="CP042913">
    <property type="protein sequence ID" value="QEG33984.1"/>
    <property type="molecule type" value="Genomic_DNA"/>
</dbReference>
<dbReference type="InterPro" id="IPR002048">
    <property type="entry name" value="EF_hand_dom"/>
</dbReference>
<dbReference type="PROSITE" id="PS00018">
    <property type="entry name" value="EF_HAND_1"/>
    <property type="match status" value="1"/>
</dbReference>
<dbReference type="SMART" id="SM00564">
    <property type="entry name" value="PQQ"/>
    <property type="match status" value="5"/>
</dbReference>
<dbReference type="GO" id="GO:0005509">
    <property type="term" value="F:calcium ion binding"/>
    <property type="evidence" value="ECO:0007669"/>
    <property type="project" value="InterPro"/>
</dbReference>
<dbReference type="OrthoDB" id="244732at2"/>
<dbReference type="KEGG" id="bgok:Pr1d_12550"/>
<dbReference type="SUPFAM" id="SSF47473">
    <property type="entry name" value="EF-hand"/>
    <property type="match status" value="1"/>
</dbReference>
<dbReference type="InterPro" id="IPR002372">
    <property type="entry name" value="PQQ_rpt_dom"/>
</dbReference>
<feature type="region of interest" description="Disordered" evidence="1">
    <location>
        <begin position="449"/>
        <end position="557"/>
    </location>
</feature>
<dbReference type="Gene3D" id="1.10.238.10">
    <property type="entry name" value="EF-hand"/>
    <property type="match status" value="1"/>
</dbReference>
<dbReference type="Gene3D" id="2.40.10.480">
    <property type="match status" value="1"/>
</dbReference>
<reference evidence="3 4" key="1">
    <citation type="submission" date="2019-08" db="EMBL/GenBank/DDBJ databases">
        <title>Deep-cultivation of Planctomycetes and their phenomic and genomic characterization uncovers novel biology.</title>
        <authorList>
            <person name="Wiegand S."/>
            <person name="Jogler M."/>
            <person name="Boedeker C."/>
            <person name="Pinto D."/>
            <person name="Vollmers J."/>
            <person name="Rivas-Marin E."/>
            <person name="Kohn T."/>
            <person name="Peeters S.H."/>
            <person name="Heuer A."/>
            <person name="Rast P."/>
            <person name="Oberbeckmann S."/>
            <person name="Bunk B."/>
            <person name="Jeske O."/>
            <person name="Meyerdierks A."/>
            <person name="Storesund J.E."/>
            <person name="Kallscheuer N."/>
            <person name="Luecker S."/>
            <person name="Lage O.M."/>
            <person name="Pohl T."/>
            <person name="Merkel B.J."/>
            <person name="Hornburger P."/>
            <person name="Mueller R.-W."/>
            <person name="Bruemmer F."/>
            <person name="Labrenz M."/>
            <person name="Spormann A.M."/>
            <person name="Op den Camp H."/>
            <person name="Overmann J."/>
            <person name="Amann R."/>
            <person name="Jetten M.S.M."/>
            <person name="Mascher T."/>
            <person name="Medema M.H."/>
            <person name="Devos D.P."/>
            <person name="Kaster A.-K."/>
            <person name="Ovreas L."/>
            <person name="Rohde M."/>
            <person name="Galperin M.Y."/>
            <person name="Jogler C."/>
        </authorList>
    </citation>
    <scope>NUCLEOTIDE SEQUENCE [LARGE SCALE GENOMIC DNA]</scope>
    <source>
        <strain evidence="3 4">Pr1d</strain>
    </source>
</reference>
<feature type="domain" description="EF-hand" evidence="2">
    <location>
        <begin position="495"/>
        <end position="530"/>
    </location>
</feature>
<organism evidence="3 4">
    <name type="scientific">Bythopirellula goksoeyrii</name>
    <dbReference type="NCBI Taxonomy" id="1400387"/>
    <lineage>
        <taxon>Bacteria</taxon>
        <taxon>Pseudomonadati</taxon>
        <taxon>Planctomycetota</taxon>
        <taxon>Planctomycetia</taxon>
        <taxon>Pirellulales</taxon>
        <taxon>Lacipirellulaceae</taxon>
        <taxon>Bythopirellula</taxon>
    </lineage>
</organism>
<dbReference type="PANTHER" id="PTHR34512:SF30">
    <property type="entry name" value="OUTER MEMBRANE PROTEIN ASSEMBLY FACTOR BAMB"/>
    <property type="match status" value="1"/>
</dbReference>
<evidence type="ECO:0000256" key="1">
    <source>
        <dbReference type="SAM" id="MobiDB-lite"/>
    </source>
</evidence>
<dbReference type="RefSeq" id="WP_148072683.1">
    <property type="nucleotide sequence ID" value="NZ_CP042913.1"/>
</dbReference>
<dbReference type="Pfam" id="PF13360">
    <property type="entry name" value="PQQ_2"/>
    <property type="match status" value="1"/>
</dbReference>
<dbReference type="SUPFAM" id="SSF50998">
    <property type="entry name" value="Quinoprotein alcohol dehydrogenase-like"/>
    <property type="match status" value="1"/>
</dbReference>
<dbReference type="InterPro" id="IPR018247">
    <property type="entry name" value="EF_Hand_1_Ca_BS"/>
</dbReference>
<proteinExistence type="predicted"/>
<dbReference type="InterPro" id="IPR011047">
    <property type="entry name" value="Quinoprotein_ADH-like_sf"/>
</dbReference>
<keyword evidence="4" id="KW-1185">Reference proteome</keyword>
<evidence type="ECO:0000313" key="3">
    <source>
        <dbReference type="EMBL" id="QEG33984.1"/>
    </source>
</evidence>
<name>A0A5B9Q4M7_9BACT</name>
<dbReference type="Proteomes" id="UP000323917">
    <property type="component" value="Chromosome"/>
</dbReference>